<name>C9SYX6_VERA1</name>
<evidence type="ECO:0000313" key="2">
    <source>
        <dbReference type="Proteomes" id="UP000008698"/>
    </source>
</evidence>
<proteinExistence type="predicted"/>
<gene>
    <name evidence="1" type="ORF">VDBG_10101</name>
</gene>
<accession>C9SYX6</accession>
<keyword evidence="2" id="KW-1185">Reference proteome</keyword>
<organism evidence="2">
    <name type="scientific">Verticillium alfalfae (strain VaMs.102 / ATCC MYA-4576 / FGSC 10136)</name>
    <name type="common">Verticillium wilt of alfalfa</name>
    <name type="synonym">Verticillium albo-atrum</name>
    <dbReference type="NCBI Taxonomy" id="526221"/>
    <lineage>
        <taxon>Eukaryota</taxon>
        <taxon>Fungi</taxon>
        <taxon>Dikarya</taxon>
        <taxon>Ascomycota</taxon>
        <taxon>Pezizomycotina</taxon>
        <taxon>Sordariomycetes</taxon>
        <taxon>Hypocreomycetidae</taxon>
        <taxon>Glomerellales</taxon>
        <taxon>Plectosphaerellaceae</taxon>
        <taxon>Verticillium</taxon>
    </lineage>
</organism>
<dbReference type="OrthoDB" id="4847247at2759"/>
<dbReference type="EMBL" id="DS985232">
    <property type="protein sequence ID" value="EEY23991.1"/>
    <property type="molecule type" value="Genomic_DNA"/>
</dbReference>
<dbReference type="AlphaFoldDB" id="C9SYX6"/>
<dbReference type="OMA" id="DACKKTH"/>
<protein>
    <recommendedName>
        <fullName evidence="3">Reverse transcriptase</fullName>
    </recommendedName>
</protein>
<dbReference type="HOGENOM" id="CLU_117950_0_0_1"/>
<evidence type="ECO:0008006" key="3">
    <source>
        <dbReference type="Google" id="ProtNLM"/>
    </source>
</evidence>
<reference evidence="2" key="1">
    <citation type="journal article" date="2011" name="PLoS Pathog.">
        <title>Comparative genomics yields insights into niche adaptation of plant vascular wilt pathogens.</title>
        <authorList>
            <person name="Klosterman S.J."/>
            <person name="Subbarao K.V."/>
            <person name="Kang S."/>
            <person name="Veronese P."/>
            <person name="Gold S.E."/>
            <person name="Thomma B.P.H.J."/>
            <person name="Chen Z."/>
            <person name="Henrissat B."/>
            <person name="Lee Y.-H."/>
            <person name="Park J."/>
            <person name="Garcia-Pedrajas M.D."/>
            <person name="Barbara D.J."/>
            <person name="Anchieta A."/>
            <person name="de Jonge R."/>
            <person name="Santhanam P."/>
            <person name="Maruthachalam K."/>
            <person name="Atallah Z."/>
            <person name="Amyotte S.G."/>
            <person name="Paz Z."/>
            <person name="Inderbitzin P."/>
            <person name="Hayes R.J."/>
            <person name="Heiman D.I."/>
            <person name="Young S."/>
            <person name="Zeng Q."/>
            <person name="Engels R."/>
            <person name="Galagan J."/>
            <person name="Cuomo C.A."/>
            <person name="Dobinson K.F."/>
            <person name="Ma L.-J."/>
        </authorList>
    </citation>
    <scope>NUCLEOTIDE SEQUENCE [LARGE SCALE GENOMIC DNA]</scope>
    <source>
        <strain evidence="2">VaMs.102 / ATCC MYA-4576 / FGSC 10136</strain>
    </source>
</reference>
<dbReference type="Proteomes" id="UP000008698">
    <property type="component" value="Unassembled WGS sequence"/>
</dbReference>
<evidence type="ECO:0000313" key="1">
    <source>
        <dbReference type="EMBL" id="EEY23991.1"/>
    </source>
</evidence>
<sequence length="136" mass="15296">MKPEDACKKTHWNDFLVDNDNIWKAAKYLKSGDEAAFGKIPQLARVDGTHTINANEQAEELLTTFFPSLPDYIEEEGEKPQRDSAVTMPEVTMEEVERQIFATKSWKAPGEDGLPAMAWKQPTACKLLRSPKAEVS</sequence>
<dbReference type="KEGG" id="val:VDBG_10101"/>
<dbReference type="STRING" id="526221.C9SYX6"/>
<dbReference type="GeneID" id="9533569"/>
<dbReference type="RefSeq" id="XP_002999642.1">
    <property type="nucleotide sequence ID" value="XM_002999596.1"/>
</dbReference>
<dbReference type="eggNOG" id="KOG1075">
    <property type="taxonomic scope" value="Eukaryota"/>
</dbReference>